<gene>
    <name evidence="9" type="ORF">L21SP2_1776</name>
</gene>
<dbReference type="Gene3D" id="2.40.10.350">
    <property type="entry name" value="Rod shape-determining protein MreC, domain 2"/>
    <property type="match status" value="1"/>
</dbReference>
<feature type="coiled-coil region" evidence="6">
    <location>
        <begin position="67"/>
        <end position="114"/>
    </location>
</feature>
<feature type="transmembrane region" description="Helical" evidence="7">
    <location>
        <begin position="12"/>
        <end position="29"/>
    </location>
</feature>
<dbReference type="InterPro" id="IPR007221">
    <property type="entry name" value="MreC"/>
</dbReference>
<dbReference type="Proteomes" id="UP000018680">
    <property type="component" value="Chromosome"/>
</dbReference>
<evidence type="ECO:0000256" key="1">
    <source>
        <dbReference type="ARBA" id="ARBA00009369"/>
    </source>
</evidence>
<dbReference type="GO" id="GO:0005886">
    <property type="term" value="C:plasma membrane"/>
    <property type="evidence" value="ECO:0007669"/>
    <property type="project" value="TreeGrafter"/>
</dbReference>
<dbReference type="eggNOG" id="COG1792">
    <property type="taxonomic scope" value="Bacteria"/>
</dbReference>
<dbReference type="AlphaFoldDB" id="V5WH80"/>
<dbReference type="GO" id="GO:0008360">
    <property type="term" value="P:regulation of cell shape"/>
    <property type="evidence" value="ECO:0007669"/>
    <property type="project" value="UniProtKB-KW"/>
</dbReference>
<evidence type="ECO:0000256" key="5">
    <source>
        <dbReference type="PIRNR" id="PIRNR038471"/>
    </source>
</evidence>
<dbReference type="Pfam" id="PF04085">
    <property type="entry name" value="MreC"/>
    <property type="match status" value="1"/>
</dbReference>
<dbReference type="Gene3D" id="2.40.10.340">
    <property type="entry name" value="Rod shape-determining protein MreC, domain 1"/>
    <property type="match status" value="1"/>
</dbReference>
<evidence type="ECO:0000256" key="2">
    <source>
        <dbReference type="ARBA" id="ARBA00013855"/>
    </source>
</evidence>
<keyword evidence="7" id="KW-0812">Transmembrane</keyword>
<evidence type="ECO:0000313" key="9">
    <source>
        <dbReference type="EMBL" id="AHC15153.1"/>
    </source>
</evidence>
<keyword evidence="10" id="KW-1185">Reference proteome</keyword>
<dbReference type="STRING" id="1307761.L21SP2_1776"/>
<keyword evidence="3 5" id="KW-0133">Cell shape</keyword>
<dbReference type="OrthoDB" id="9792313at2"/>
<evidence type="ECO:0000256" key="4">
    <source>
        <dbReference type="ARBA" id="ARBA00032089"/>
    </source>
</evidence>
<proteinExistence type="inferred from homology"/>
<reference evidence="9 10" key="1">
    <citation type="journal article" date="2015" name="Stand. Genomic Sci.">
        <title>Complete genome sequence and description of Salinispira pacifica gen. nov., sp. nov., a novel spirochaete isolated form a hypersaline microbial mat.</title>
        <authorList>
            <person name="Ben Hania W."/>
            <person name="Joseph M."/>
            <person name="Schumann P."/>
            <person name="Bunk B."/>
            <person name="Fiebig A."/>
            <person name="Sproer C."/>
            <person name="Klenk H.P."/>
            <person name="Fardeau M.L."/>
            <person name="Spring S."/>
        </authorList>
    </citation>
    <scope>NUCLEOTIDE SEQUENCE [LARGE SCALE GENOMIC DNA]</scope>
    <source>
        <strain evidence="9 10">L21-RPul-D2</strain>
    </source>
</reference>
<keyword evidence="7" id="KW-1133">Transmembrane helix</keyword>
<keyword evidence="7" id="KW-0472">Membrane</keyword>
<dbReference type="InterPro" id="IPR042177">
    <property type="entry name" value="Cell/Rod_1"/>
</dbReference>
<dbReference type="PANTHER" id="PTHR34138">
    <property type="entry name" value="CELL SHAPE-DETERMINING PROTEIN MREC"/>
    <property type="match status" value="1"/>
</dbReference>
<dbReference type="NCBIfam" id="TIGR00219">
    <property type="entry name" value="mreC"/>
    <property type="match status" value="1"/>
</dbReference>
<dbReference type="KEGG" id="slr:L21SP2_1776"/>
<keyword evidence="6" id="KW-0175">Coiled coil</keyword>
<dbReference type="RefSeq" id="WP_024268071.1">
    <property type="nucleotide sequence ID" value="NC_023035.1"/>
</dbReference>
<comment type="similarity">
    <text evidence="1 5">Belongs to the MreC family.</text>
</comment>
<dbReference type="InterPro" id="IPR042175">
    <property type="entry name" value="Cell/Rod_MreC_2"/>
</dbReference>
<comment type="function">
    <text evidence="5">Involved in formation and maintenance of cell shape.</text>
</comment>
<dbReference type="InterPro" id="IPR055342">
    <property type="entry name" value="MreC_beta-barrel_core"/>
</dbReference>
<accession>V5WH80</accession>
<evidence type="ECO:0000256" key="7">
    <source>
        <dbReference type="SAM" id="Phobius"/>
    </source>
</evidence>
<dbReference type="HOGENOM" id="CLU_042663_1_0_12"/>
<dbReference type="PIRSF" id="PIRSF038471">
    <property type="entry name" value="MreC"/>
    <property type="match status" value="1"/>
</dbReference>
<dbReference type="EMBL" id="CP006939">
    <property type="protein sequence ID" value="AHC15153.1"/>
    <property type="molecule type" value="Genomic_DNA"/>
</dbReference>
<sequence>MDFRELGTKHRESIILALILIVSLVALSLQSSRFTSIPQRIGLGISSTVERIFTGSGKFISRTVNSISELRDLRAEYTNLLSELEKSRQIFQSMEALEAENEQLRSALAYSRNSEFVHSPAEIIGKDPGISFTSLLVNKGSAHGIQAGMPVVGFQNGKQGLVGKVIEVSRYASLVRPLVDPESYVSARLSRTRYEGLLRGLGSDEDLLLMEYVDRESRNQISVGDEVITSGLDSVYPSNIRIGTISSINAKSYSTSLELDVVPYIQYSRLEHVFIIHTSSQKAGS</sequence>
<evidence type="ECO:0000259" key="8">
    <source>
        <dbReference type="Pfam" id="PF04085"/>
    </source>
</evidence>
<organism evidence="9 10">
    <name type="scientific">Salinispira pacifica</name>
    <dbReference type="NCBI Taxonomy" id="1307761"/>
    <lineage>
        <taxon>Bacteria</taxon>
        <taxon>Pseudomonadati</taxon>
        <taxon>Spirochaetota</taxon>
        <taxon>Spirochaetia</taxon>
        <taxon>Spirochaetales</taxon>
        <taxon>Spirochaetaceae</taxon>
        <taxon>Salinispira</taxon>
    </lineage>
</organism>
<name>V5WH80_9SPIO</name>
<dbReference type="PATRIC" id="fig|1307761.3.peg.1770"/>
<evidence type="ECO:0000256" key="3">
    <source>
        <dbReference type="ARBA" id="ARBA00022960"/>
    </source>
</evidence>
<protein>
    <recommendedName>
        <fullName evidence="2 5">Cell shape-determining protein MreC</fullName>
    </recommendedName>
    <alternativeName>
        <fullName evidence="4 5">Cell shape protein MreC</fullName>
    </alternativeName>
</protein>
<evidence type="ECO:0000256" key="6">
    <source>
        <dbReference type="SAM" id="Coils"/>
    </source>
</evidence>
<feature type="domain" description="Rod shape-determining protein MreC beta-barrel core" evidence="8">
    <location>
        <begin position="123"/>
        <end position="276"/>
    </location>
</feature>
<dbReference type="PANTHER" id="PTHR34138:SF1">
    <property type="entry name" value="CELL SHAPE-DETERMINING PROTEIN MREC"/>
    <property type="match status" value="1"/>
</dbReference>
<evidence type="ECO:0000313" key="10">
    <source>
        <dbReference type="Proteomes" id="UP000018680"/>
    </source>
</evidence>